<dbReference type="OrthoDB" id="9948000at2759"/>
<keyword evidence="3" id="KW-1185">Reference proteome</keyword>
<name>A0A2I0TUD5_LIMLA</name>
<sequence>MLFGSCLLWKTLFFISLAVLLEASDIAISGAESAYFPTNRTCLHTLAFTETQTEQLNNFLKELGEQGINSANRDKEADCIICG</sequence>
<evidence type="ECO:0000313" key="2">
    <source>
        <dbReference type="EMBL" id="PKU37418.1"/>
    </source>
</evidence>
<feature type="chain" id="PRO_5014172242" evidence="1">
    <location>
        <begin position="24"/>
        <end position="83"/>
    </location>
</feature>
<dbReference type="EMBL" id="KZ507157">
    <property type="protein sequence ID" value="PKU37418.1"/>
    <property type="molecule type" value="Genomic_DNA"/>
</dbReference>
<reference evidence="3" key="2">
    <citation type="submission" date="2017-12" db="EMBL/GenBank/DDBJ databases">
        <title>Genome sequence of the Bar-tailed Godwit (Limosa lapponica baueri).</title>
        <authorList>
            <person name="Lima N.C.B."/>
            <person name="Parody-Merino A.M."/>
            <person name="Battley P.F."/>
            <person name="Fidler A.E."/>
            <person name="Prosdocimi F."/>
        </authorList>
    </citation>
    <scope>NUCLEOTIDE SEQUENCE [LARGE SCALE GENOMIC DNA]</scope>
</reference>
<dbReference type="AlphaFoldDB" id="A0A2I0TUD5"/>
<accession>A0A2I0TUD5</accession>
<gene>
    <name evidence="2" type="ORF">llap_12279</name>
</gene>
<dbReference type="Proteomes" id="UP000233556">
    <property type="component" value="Unassembled WGS sequence"/>
</dbReference>
<evidence type="ECO:0000256" key="1">
    <source>
        <dbReference type="SAM" id="SignalP"/>
    </source>
</evidence>
<organism evidence="2 3">
    <name type="scientific">Limosa lapponica baueri</name>
    <dbReference type="NCBI Taxonomy" id="1758121"/>
    <lineage>
        <taxon>Eukaryota</taxon>
        <taxon>Metazoa</taxon>
        <taxon>Chordata</taxon>
        <taxon>Craniata</taxon>
        <taxon>Vertebrata</taxon>
        <taxon>Euteleostomi</taxon>
        <taxon>Archelosauria</taxon>
        <taxon>Archosauria</taxon>
        <taxon>Dinosauria</taxon>
        <taxon>Saurischia</taxon>
        <taxon>Theropoda</taxon>
        <taxon>Coelurosauria</taxon>
        <taxon>Aves</taxon>
        <taxon>Neognathae</taxon>
        <taxon>Neoaves</taxon>
        <taxon>Charadriiformes</taxon>
        <taxon>Scolopacidae</taxon>
        <taxon>Limosa</taxon>
    </lineage>
</organism>
<keyword evidence="1" id="KW-0732">Signal</keyword>
<protein>
    <submittedName>
        <fullName evidence="2">Uncharacterized protein</fullName>
    </submittedName>
</protein>
<evidence type="ECO:0000313" key="3">
    <source>
        <dbReference type="Proteomes" id="UP000233556"/>
    </source>
</evidence>
<reference evidence="3" key="1">
    <citation type="submission" date="2017-11" db="EMBL/GenBank/DDBJ databases">
        <authorList>
            <person name="Lima N.C."/>
            <person name="Parody-Merino A.M."/>
            <person name="Battley P.F."/>
            <person name="Fidler A.E."/>
            <person name="Prosdocimi F."/>
        </authorList>
    </citation>
    <scope>NUCLEOTIDE SEQUENCE [LARGE SCALE GENOMIC DNA]</scope>
</reference>
<proteinExistence type="predicted"/>
<feature type="signal peptide" evidence="1">
    <location>
        <begin position="1"/>
        <end position="23"/>
    </location>
</feature>